<feature type="domain" description="F-box" evidence="1">
    <location>
        <begin position="1"/>
        <end position="51"/>
    </location>
</feature>
<dbReference type="Gramene" id="OIS97153">
    <property type="protein sequence ID" value="OIS97153"/>
    <property type="gene ID" value="A4A49_51741"/>
</dbReference>
<dbReference type="PANTHER" id="PTHR31672">
    <property type="entry name" value="BNACNNG10540D PROTEIN"/>
    <property type="match status" value="1"/>
</dbReference>
<protein>
    <recommendedName>
        <fullName evidence="1">F-box domain-containing protein</fullName>
    </recommendedName>
</protein>
<dbReference type="OMA" id="EHIYLWN"/>
<dbReference type="InterPro" id="IPR050796">
    <property type="entry name" value="SCF_F-box_component"/>
</dbReference>
<dbReference type="PROSITE" id="PS50181">
    <property type="entry name" value="FBOX"/>
    <property type="match status" value="1"/>
</dbReference>
<reference evidence="2" key="1">
    <citation type="submission" date="2016-11" db="EMBL/GenBank/DDBJ databases">
        <title>The genome of Nicotiana attenuata.</title>
        <authorList>
            <person name="Xu S."/>
            <person name="Brockmoeller T."/>
            <person name="Gaquerel E."/>
            <person name="Navarro A."/>
            <person name="Kuhl H."/>
            <person name="Gase K."/>
            <person name="Ling Z."/>
            <person name="Zhou W."/>
            <person name="Kreitzer C."/>
            <person name="Stanke M."/>
            <person name="Tang H."/>
            <person name="Lyons E."/>
            <person name="Pandey P."/>
            <person name="Pandey S.P."/>
            <person name="Timmermann B."/>
            <person name="Baldwin I.T."/>
        </authorList>
    </citation>
    <scope>NUCLEOTIDE SEQUENCE [LARGE SCALE GENOMIC DNA]</scope>
    <source>
        <strain evidence="2">UT</strain>
    </source>
</reference>
<dbReference type="NCBIfam" id="TIGR01640">
    <property type="entry name" value="F_box_assoc_1"/>
    <property type="match status" value="1"/>
</dbReference>
<dbReference type="Pfam" id="PF08268">
    <property type="entry name" value="FBA_3"/>
    <property type="match status" value="1"/>
</dbReference>
<dbReference type="InterPro" id="IPR013187">
    <property type="entry name" value="F-box-assoc_dom_typ3"/>
</dbReference>
<sequence>MADLDLPNEITTIVLSNLPVKSLLRFKCISKPWNSWISSRRRQGAIAWNSWNSTLFFRFINQQLTLDELNYTSSDDDIYLLSCSLLGSCDGLILINRNEHIYLWNPTTQFYTKVLELDRLNDDGYSIRGGLCFDSSKNVYKAVLIMRHQTPDYGGEFVIVTSLKDKRWRTVKFPYDICSVCDGITLHGRLHYRLRVKKKDESMWDSFGPCKV</sequence>
<accession>A0A1J6HXS3</accession>
<dbReference type="PANTHER" id="PTHR31672:SF13">
    <property type="entry name" value="F-BOX PROTEIN CPR30-LIKE"/>
    <property type="match status" value="1"/>
</dbReference>
<dbReference type="OrthoDB" id="1580541at2759"/>
<proteinExistence type="predicted"/>
<dbReference type="Gene3D" id="1.20.1280.50">
    <property type="match status" value="1"/>
</dbReference>
<dbReference type="InterPro" id="IPR036047">
    <property type="entry name" value="F-box-like_dom_sf"/>
</dbReference>
<organism evidence="2 3">
    <name type="scientific">Nicotiana attenuata</name>
    <name type="common">Coyote tobacco</name>
    <dbReference type="NCBI Taxonomy" id="49451"/>
    <lineage>
        <taxon>Eukaryota</taxon>
        <taxon>Viridiplantae</taxon>
        <taxon>Streptophyta</taxon>
        <taxon>Embryophyta</taxon>
        <taxon>Tracheophyta</taxon>
        <taxon>Spermatophyta</taxon>
        <taxon>Magnoliopsida</taxon>
        <taxon>eudicotyledons</taxon>
        <taxon>Gunneridae</taxon>
        <taxon>Pentapetalae</taxon>
        <taxon>asterids</taxon>
        <taxon>lamiids</taxon>
        <taxon>Solanales</taxon>
        <taxon>Solanaceae</taxon>
        <taxon>Nicotianoideae</taxon>
        <taxon>Nicotianeae</taxon>
        <taxon>Nicotiana</taxon>
    </lineage>
</organism>
<evidence type="ECO:0000313" key="2">
    <source>
        <dbReference type="EMBL" id="OIS97153.1"/>
    </source>
</evidence>
<dbReference type="EMBL" id="MJEQ01037193">
    <property type="protein sequence ID" value="OIS97153.1"/>
    <property type="molecule type" value="Genomic_DNA"/>
</dbReference>
<evidence type="ECO:0000313" key="3">
    <source>
        <dbReference type="Proteomes" id="UP000187609"/>
    </source>
</evidence>
<comment type="caution">
    <text evidence="2">The sequence shown here is derived from an EMBL/GenBank/DDBJ whole genome shotgun (WGS) entry which is preliminary data.</text>
</comment>
<dbReference type="InterPro" id="IPR017451">
    <property type="entry name" value="F-box-assoc_interact_dom"/>
</dbReference>
<gene>
    <name evidence="2" type="ORF">A4A49_51741</name>
</gene>
<dbReference type="InterPro" id="IPR001810">
    <property type="entry name" value="F-box_dom"/>
</dbReference>
<keyword evidence="3" id="KW-1185">Reference proteome</keyword>
<dbReference type="SUPFAM" id="SSF81383">
    <property type="entry name" value="F-box domain"/>
    <property type="match status" value="1"/>
</dbReference>
<dbReference type="Pfam" id="PF00646">
    <property type="entry name" value="F-box"/>
    <property type="match status" value="1"/>
</dbReference>
<name>A0A1J6HXS3_NICAT</name>
<dbReference type="Proteomes" id="UP000187609">
    <property type="component" value="Unassembled WGS sequence"/>
</dbReference>
<dbReference type="AlphaFoldDB" id="A0A1J6HXS3"/>
<dbReference type="KEGG" id="nau:109234860"/>
<evidence type="ECO:0000259" key="1">
    <source>
        <dbReference type="PROSITE" id="PS50181"/>
    </source>
</evidence>